<sequence>MRERRVWEVMTADVVTVPPELPVIRIALLLCERGISAVPVVGAGGCVLGIVSRGDLLRAPPAGAAVPAGLA</sequence>
<evidence type="ECO:0000256" key="2">
    <source>
        <dbReference type="PROSITE-ProRule" id="PRU00703"/>
    </source>
</evidence>
<accession>A0A9X0UG46</accession>
<proteinExistence type="predicted"/>
<dbReference type="Gene3D" id="3.10.580.10">
    <property type="entry name" value="CBS-domain"/>
    <property type="match status" value="1"/>
</dbReference>
<dbReference type="Proteomes" id="UP000600101">
    <property type="component" value="Unassembled WGS sequence"/>
</dbReference>
<dbReference type="AlphaFoldDB" id="A0A9X0UG46"/>
<dbReference type="InterPro" id="IPR000644">
    <property type="entry name" value="CBS_dom"/>
</dbReference>
<dbReference type="PANTHER" id="PTHR43080">
    <property type="entry name" value="CBS DOMAIN-CONTAINING PROTEIN CBSX3, MITOCHONDRIAL"/>
    <property type="match status" value="1"/>
</dbReference>
<evidence type="ECO:0000313" key="4">
    <source>
        <dbReference type="EMBL" id="MBC4014995.1"/>
    </source>
</evidence>
<evidence type="ECO:0000259" key="3">
    <source>
        <dbReference type="PROSITE" id="PS51371"/>
    </source>
</evidence>
<feature type="domain" description="CBS" evidence="3">
    <location>
        <begin position="10"/>
        <end position="66"/>
    </location>
</feature>
<dbReference type="InterPro" id="IPR046342">
    <property type="entry name" value="CBS_dom_sf"/>
</dbReference>
<dbReference type="PROSITE" id="PS51371">
    <property type="entry name" value="CBS"/>
    <property type="match status" value="1"/>
</dbReference>
<dbReference type="RefSeq" id="WP_186769763.1">
    <property type="nucleotide sequence ID" value="NZ_JACOMF010000005.1"/>
</dbReference>
<evidence type="ECO:0000256" key="1">
    <source>
        <dbReference type="ARBA" id="ARBA00023122"/>
    </source>
</evidence>
<comment type="caution">
    <text evidence="4">The sequence shown here is derived from an EMBL/GenBank/DDBJ whole genome shotgun (WGS) entry which is preliminary data.</text>
</comment>
<gene>
    <name evidence="4" type="ORF">H7965_06625</name>
</gene>
<dbReference type="SUPFAM" id="SSF54631">
    <property type="entry name" value="CBS-domain pair"/>
    <property type="match status" value="1"/>
</dbReference>
<protein>
    <submittedName>
        <fullName evidence="4">CBS domain-containing protein</fullName>
    </submittedName>
</protein>
<dbReference type="SMART" id="SM00116">
    <property type="entry name" value="CBS"/>
    <property type="match status" value="1"/>
</dbReference>
<dbReference type="Pfam" id="PF00571">
    <property type="entry name" value="CBS"/>
    <property type="match status" value="1"/>
</dbReference>
<dbReference type="EMBL" id="JACOMF010000005">
    <property type="protein sequence ID" value="MBC4014995.1"/>
    <property type="molecule type" value="Genomic_DNA"/>
</dbReference>
<keyword evidence="5" id="KW-1185">Reference proteome</keyword>
<organism evidence="4 5">
    <name type="scientific">Siccirubricoccus deserti</name>
    <dbReference type="NCBI Taxonomy" id="2013562"/>
    <lineage>
        <taxon>Bacteria</taxon>
        <taxon>Pseudomonadati</taxon>
        <taxon>Pseudomonadota</taxon>
        <taxon>Alphaproteobacteria</taxon>
        <taxon>Acetobacterales</taxon>
        <taxon>Roseomonadaceae</taxon>
        <taxon>Siccirubricoccus</taxon>
    </lineage>
</organism>
<keyword evidence="1 2" id="KW-0129">CBS domain</keyword>
<name>A0A9X0UG46_9PROT</name>
<dbReference type="PANTHER" id="PTHR43080:SF2">
    <property type="entry name" value="CBS DOMAIN-CONTAINING PROTEIN"/>
    <property type="match status" value="1"/>
</dbReference>
<evidence type="ECO:0000313" key="5">
    <source>
        <dbReference type="Proteomes" id="UP000600101"/>
    </source>
</evidence>
<dbReference type="InterPro" id="IPR051257">
    <property type="entry name" value="Diverse_CBS-Domain"/>
</dbReference>
<reference evidence="4" key="1">
    <citation type="submission" date="2020-08" db="EMBL/GenBank/DDBJ databases">
        <authorList>
            <person name="Hu Y."/>
            <person name="Nguyen S.V."/>
            <person name="Li F."/>
            <person name="Fanning S."/>
        </authorList>
    </citation>
    <scope>NUCLEOTIDE SEQUENCE</scope>
    <source>
        <strain evidence="4">SYSU D8009</strain>
    </source>
</reference>